<feature type="binding site" evidence="1">
    <location>
        <position position="128"/>
    </location>
    <ligand>
        <name>S-adenosyl-L-methionine</name>
        <dbReference type="ChEBI" id="CHEBI:59789"/>
    </ligand>
</feature>
<dbReference type="GO" id="GO:0036307">
    <property type="term" value="F:23S rRNA (adenine(2030)-N(6))-methyltransferase activity"/>
    <property type="evidence" value="ECO:0007669"/>
    <property type="project" value="UniProtKB-UniRule"/>
</dbReference>
<dbReference type="AlphaFoldDB" id="A0A840RL42"/>
<keyword evidence="1 2" id="KW-0808">Transferase</keyword>
<feature type="binding site" evidence="1">
    <location>
        <begin position="172"/>
        <end position="173"/>
    </location>
    <ligand>
        <name>S-adenosyl-L-methionine</name>
        <dbReference type="ChEBI" id="CHEBI:59789"/>
    </ligand>
</feature>
<comment type="catalytic activity">
    <reaction evidence="1">
        <text>adenosine(2030) in 23S rRNA + S-adenosyl-L-methionine = N(6)-methyladenosine(2030) in 23S rRNA + S-adenosyl-L-homocysteine + H(+)</text>
        <dbReference type="Rhea" id="RHEA:43736"/>
        <dbReference type="Rhea" id="RHEA-COMP:10668"/>
        <dbReference type="Rhea" id="RHEA-COMP:10669"/>
        <dbReference type="ChEBI" id="CHEBI:15378"/>
        <dbReference type="ChEBI" id="CHEBI:57856"/>
        <dbReference type="ChEBI" id="CHEBI:59789"/>
        <dbReference type="ChEBI" id="CHEBI:74411"/>
        <dbReference type="ChEBI" id="CHEBI:74449"/>
        <dbReference type="EC" id="2.1.1.266"/>
    </reaction>
</comment>
<feature type="active site" description="Proton acceptor" evidence="1">
    <location>
        <position position="193"/>
    </location>
</feature>
<gene>
    <name evidence="1" type="primary">rlmJ</name>
    <name evidence="2" type="ORF">HNQ50_003686</name>
</gene>
<comment type="caution">
    <text evidence="2">The sequence shown here is derived from an EMBL/GenBank/DDBJ whole genome shotgun (WGS) entry which is preliminary data.</text>
</comment>
<name>A0A840RL42_9NEIS</name>
<dbReference type="SUPFAM" id="SSF53335">
    <property type="entry name" value="S-adenosyl-L-methionine-dependent methyltransferases"/>
    <property type="match status" value="1"/>
</dbReference>
<keyword evidence="1 2" id="KW-0489">Methyltransferase</keyword>
<evidence type="ECO:0000313" key="2">
    <source>
        <dbReference type="EMBL" id="MBB5192932.1"/>
    </source>
</evidence>
<keyword evidence="1" id="KW-0694">RNA-binding</keyword>
<dbReference type="Proteomes" id="UP000543030">
    <property type="component" value="Unassembled WGS sequence"/>
</dbReference>
<proteinExistence type="inferred from homology"/>
<dbReference type="HAMAP" id="MF_00934">
    <property type="entry name" value="23SrRNA_methyltr_J"/>
    <property type="match status" value="1"/>
</dbReference>
<dbReference type="InterPro" id="IPR029063">
    <property type="entry name" value="SAM-dependent_MTases_sf"/>
</dbReference>
<dbReference type="PANTHER" id="PTHR37426:SF1">
    <property type="entry name" value="RIBOSOMAL RNA LARGE SUBUNIT METHYLTRANSFERASE J"/>
    <property type="match status" value="1"/>
</dbReference>
<evidence type="ECO:0000313" key="3">
    <source>
        <dbReference type="Proteomes" id="UP000543030"/>
    </source>
</evidence>
<organism evidence="2 3">
    <name type="scientific">Silvimonas terrae</name>
    <dbReference type="NCBI Taxonomy" id="300266"/>
    <lineage>
        <taxon>Bacteria</taxon>
        <taxon>Pseudomonadati</taxon>
        <taxon>Pseudomonadota</taxon>
        <taxon>Betaproteobacteria</taxon>
        <taxon>Neisseriales</taxon>
        <taxon>Chitinibacteraceae</taxon>
        <taxon>Silvimonas</taxon>
    </lineage>
</organism>
<dbReference type="InterPro" id="IPR007473">
    <property type="entry name" value="RlmJ"/>
</dbReference>
<dbReference type="Pfam" id="PF04378">
    <property type="entry name" value="RsmJ"/>
    <property type="match status" value="1"/>
</dbReference>
<dbReference type="GO" id="GO:0003723">
    <property type="term" value="F:RNA binding"/>
    <property type="evidence" value="ECO:0007669"/>
    <property type="project" value="UniProtKB-UniRule"/>
</dbReference>
<keyword evidence="1" id="KW-0698">rRNA processing</keyword>
<comment type="function">
    <text evidence="1">Specifically methylates the adenine in position 2030 of 23S rRNA.</text>
</comment>
<feature type="binding site" evidence="1">
    <location>
        <position position="146"/>
    </location>
    <ligand>
        <name>S-adenosyl-L-methionine</name>
        <dbReference type="ChEBI" id="CHEBI:59789"/>
    </ligand>
</feature>
<feature type="binding site" evidence="1">
    <location>
        <position position="193"/>
    </location>
    <ligand>
        <name>S-adenosyl-L-methionine</name>
        <dbReference type="ChEBI" id="CHEBI:59789"/>
    </ligand>
</feature>
<feature type="site" description="Interaction with substrate rRNA" evidence="1">
    <location>
        <position position="32"/>
    </location>
</feature>
<dbReference type="GO" id="GO:0005829">
    <property type="term" value="C:cytosol"/>
    <property type="evidence" value="ECO:0007669"/>
    <property type="project" value="TreeGrafter"/>
</dbReference>
<feature type="binding site" evidence="1">
    <location>
        <position position="70"/>
    </location>
    <ligand>
        <name>S-adenosyl-L-methionine</name>
        <dbReference type="ChEBI" id="CHEBI:59789"/>
    </ligand>
</feature>
<accession>A0A840RL42</accession>
<dbReference type="EMBL" id="JACHHN010000008">
    <property type="protein sequence ID" value="MBB5192932.1"/>
    <property type="molecule type" value="Genomic_DNA"/>
</dbReference>
<comment type="similarity">
    <text evidence="1">Belongs to the RlmJ family.</text>
</comment>
<comment type="subunit">
    <text evidence="1">Monomer.</text>
</comment>
<dbReference type="GO" id="GO:0070475">
    <property type="term" value="P:rRNA base methylation"/>
    <property type="evidence" value="ECO:0007669"/>
    <property type="project" value="UniProtKB-UniRule"/>
</dbReference>
<feature type="binding site" evidence="1">
    <location>
        <position position="47"/>
    </location>
    <ligand>
        <name>S-adenosyl-L-methionine</name>
        <dbReference type="ChEBI" id="CHEBI:59789"/>
    </ligand>
</feature>
<protein>
    <recommendedName>
        <fullName evidence="1">Ribosomal RNA large subunit methyltransferase J</fullName>
        <ecNumber evidence="1">2.1.1.266</ecNumber>
    </recommendedName>
    <alternativeName>
        <fullName evidence="1">23S rRNA (adenine(2030)-N6)-methyltransferase</fullName>
    </alternativeName>
    <alternativeName>
        <fullName evidence="1">23S rRNA m6A2030 methyltransferase</fullName>
    </alternativeName>
</protein>
<reference evidence="2 3" key="1">
    <citation type="submission" date="2020-08" db="EMBL/GenBank/DDBJ databases">
        <title>Genomic Encyclopedia of Type Strains, Phase IV (KMG-IV): sequencing the most valuable type-strain genomes for metagenomic binning, comparative biology and taxonomic classification.</title>
        <authorList>
            <person name="Goeker M."/>
        </authorList>
    </citation>
    <scope>NUCLEOTIDE SEQUENCE [LARGE SCALE GENOMIC DNA]</scope>
    <source>
        <strain evidence="2 3">DSM 18233</strain>
    </source>
</reference>
<sequence length="312" mass="34526">MITALAPAARDSAVTIRYNGELTFAAPAMLSYRHAFHAGNHADVLKHTIQIALLRYLNQKDKPYTYVDTHAGAGMYSLVEGYATKNAEFTGGIERLWQDTDLPDALADYVDVIRQFNPNGQLQFYPGSPACALQVLREQDKARLFELHSSDSKLLIGNMEHYGRQAQVDVGDGFAGIKAVLPPPSRRGLTLIDPPYEDKGDYQRVIDALQDALKRFATGTYAIWYPQLQREEVRTLPARLKALPAKSWLHASLTVQSPSADGFGMHGSGMFILNPPWTLKEALTPVMPLLVKKLGLDTGARYVLDYHENAAG</sequence>
<dbReference type="PANTHER" id="PTHR37426">
    <property type="entry name" value="RIBOSOMAL RNA LARGE SUBUNIT METHYLTRANSFERASE J"/>
    <property type="match status" value="1"/>
</dbReference>
<keyword evidence="3" id="KW-1185">Reference proteome</keyword>
<dbReference type="Gene3D" id="3.40.50.150">
    <property type="entry name" value="Vaccinia Virus protein VP39"/>
    <property type="match status" value="1"/>
</dbReference>
<keyword evidence="1" id="KW-0949">S-adenosyl-L-methionine</keyword>
<dbReference type="EC" id="2.1.1.266" evidence="1"/>
<evidence type="ECO:0000256" key="1">
    <source>
        <dbReference type="HAMAP-Rule" id="MF_00934"/>
    </source>
</evidence>